<organism evidence="2 3">
    <name type="scientific">Desulfitobacterium metallireducens DSM 15288</name>
    <dbReference type="NCBI Taxonomy" id="871968"/>
    <lineage>
        <taxon>Bacteria</taxon>
        <taxon>Bacillati</taxon>
        <taxon>Bacillota</taxon>
        <taxon>Clostridia</taxon>
        <taxon>Eubacteriales</taxon>
        <taxon>Desulfitobacteriaceae</taxon>
        <taxon>Desulfitobacterium</taxon>
    </lineage>
</organism>
<dbReference type="HOGENOM" id="CLU_045248_0_0_9"/>
<dbReference type="RefSeq" id="WP_006716248.1">
    <property type="nucleotide sequence ID" value="NZ_CP007032.1"/>
</dbReference>
<dbReference type="STRING" id="871968.DESME_01000"/>
<dbReference type="eggNOG" id="ENOG5032TCH">
    <property type="taxonomic scope" value="Bacteria"/>
</dbReference>
<proteinExistence type="predicted"/>
<dbReference type="EMBL" id="CP007032">
    <property type="protein sequence ID" value="AHF08368.1"/>
    <property type="molecule type" value="Genomic_DNA"/>
</dbReference>
<evidence type="ECO:0000313" key="2">
    <source>
        <dbReference type="EMBL" id="AHF08368.1"/>
    </source>
</evidence>
<dbReference type="OrthoDB" id="9149748at2"/>
<dbReference type="KEGG" id="dmt:DESME_01000"/>
<dbReference type="AlphaFoldDB" id="W0EFT1"/>
<sequence>MCESSARDRREAIPSWHGYDYQGRVAIVVALEILNEIKNNPDKITAYDLAIEDIEDFAIYYSGELRSIHQVKARANRNLTGYNEALYMLAKGITNRKDVQAYLHNSVSLDFTDWEIDLGRSLRLYCASTKDELLAKLEDEEKLKEYIKSLQKGITKNNTIDKRIDEERKALLIKIIEIDGGLDHHINLSLETVRPAIESYIADLGNENIICSENLSRIKLYRYNQSEFFLDTDNVGKVIEDSIIQYWGKEAEFKVPNVVSYRIKLQELITEHIRKRYSNPAIPRISLQRFSEILDSILKTDGAMRLLIQKDKLSSFRQSYCHQECHRTNDNCNGCDLLKKTALLEVMDFREFGKACYALCPQTTDNVLQKDATELITEPGTWECMFPVLQNVKREAELNHCRIVYDIDVQFYMLTALYFSRIRESHILKNLCNNETVDELFSSVCKNSESGLIFREIDYMIISSDYELENTELEKYNPSIFKKGHLAGWTPSYSKITGPKEVHLIKKDTFLERCSEVQA</sequence>
<name>W0EFT1_9FIRM</name>
<evidence type="ECO:0000313" key="3">
    <source>
        <dbReference type="Proteomes" id="UP000010847"/>
    </source>
</evidence>
<dbReference type="Pfam" id="PF20276">
    <property type="entry name" value="CTD1"/>
    <property type="match status" value="1"/>
</dbReference>
<reference evidence="2 3" key="1">
    <citation type="submission" date="2013-12" db="EMBL/GenBank/DDBJ databases">
        <authorList>
            <consortium name="DOE Joint Genome Institute"/>
            <person name="Smidt H."/>
            <person name="Huntemann M."/>
            <person name="Han J."/>
            <person name="Chen A."/>
            <person name="Kyrpides N."/>
            <person name="Mavromatis K."/>
            <person name="Markowitz V."/>
            <person name="Palaniappan K."/>
            <person name="Ivanova N."/>
            <person name="Schaumberg A."/>
            <person name="Pati A."/>
            <person name="Liolios K."/>
            <person name="Nordberg H.P."/>
            <person name="Cantor M.N."/>
            <person name="Hua S.X."/>
            <person name="Woyke T."/>
        </authorList>
    </citation>
    <scope>NUCLEOTIDE SEQUENCE [LARGE SCALE GENOMIC DNA]</scope>
    <source>
        <strain evidence="3">DSM 15288</strain>
    </source>
</reference>
<dbReference type="InterPro" id="IPR046920">
    <property type="entry name" value="ABC-3C_CTD1"/>
</dbReference>
<protein>
    <recommendedName>
        <fullName evidence="1">ABC-three component systems C-terminal domain-containing protein</fullName>
    </recommendedName>
</protein>
<feature type="domain" description="ABC-three component systems C-terminal" evidence="1">
    <location>
        <begin position="218"/>
        <end position="463"/>
    </location>
</feature>
<accession>W0EFT1</accession>
<gene>
    <name evidence="2" type="ORF">DESME_01000</name>
</gene>
<evidence type="ECO:0000259" key="1">
    <source>
        <dbReference type="Pfam" id="PF20276"/>
    </source>
</evidence>
<keyword evidence="3" id="KW-1185">Reference proteome</keyword>
<dbReference type="Proteomes" id="UP000010847">
    <property type="component" value="Chromosome"/>
</dbReference>